<protein>
    <submittedName>
        <fullName evidence="4">SPFH domain-containing protein</fullName>
    </submittedName>
</protein>
<dbReference type="Pfam" id="PF13421">
    <property type="entry name" value="Band_7_1"/>
    <property type="match status" value="1"/>
</dbReference>
<dbReference type="InterPro" id="IPR059113">
    <property type="entry name" value="Znf_ribbon"/>
</dbReference>
<dbReference type="PANTHER" id="PTHR37826:SF2">
    <property type="entry name" value="ZINC-RIBBON DOMAIN-CONTAINING PROTEIN"/>
    <property type="match status" value="1"/>
</dbReference>
<dbReference type="EMBL" id="DTAI01000014">
    <property type="protein sequence ID" value="HGN36008.1"/>
    <property type="molecule type" value="Genomic_DNA"/>
</dbReference>
<comment type="caution">
    <text evidence="4">The sequence shown here is derived from an EMBL/GenBank/DDBJ whole genome shotgun (WGS) entry which is preliminary data.</text>
</comment>
<evidence type="ECO:0000313" key="4">
    <source>
        <dbReference type="EMBL" id="HGQ18754.1"/>
    </source>
</evidence>
<evidence type="ECO:0000313" key="3">
    <source>
        <dbReference type="EMBL" id="HGN36008.1"/>
    </source>
</evidence>
<evidence type="ECO:0000259" key="1">
    <source>
        <dbReference type="Pfam" id="PF13248"/>
    </source>
</evidence>
<sequence>MRILVSNIVGKVLGKAGSKVSGFQPKLIEWRDATPNDIVWRYPEEVIPWGSTVVVKEWERAIFYRDGKVYGMLSPGRHVLDTQNVPFLQGLVEGVYGESIFRAIVIFVNINRMQGKFGGRSQTVELIPVLFHGVYYYRVADPVLFVNKVVGPDDRYTREELDNYIRSYFLTKLMSFISGSSIRDLYMRVEEAGKRALMILRKAFDEIGLMLEDLQFEGIDVPPEYRERMFWLLQGTSAAYLVQQETARKFAEAIEKTQAGGAAIGAGVVAIPWALQPPPPQAQQQPPQAGVGGVAAAAAPQQYVARCPYCGQTPVPANARFCPYCGKQVKWCSNGHIAPVEANFCPICGNKLG</sequence>
<feature type="domain" description="Putative zinc-ribbon" evidence="1">
    <location>
        <begin position="306"/>
        <end position="327"/>
    </location>
</feature>
<organism evidence="4">
    <name type="scientific">Ignisphaera aggregans</name>
    <dbReference type="NCBI Taxonomy" id="334771"/>
    <lineage>
        <taxon>Archaea</taxon>
        <taxon>Thermoproteota</taxon>
        <taxon>Thermoprotei</taxon>
        <taxon>Desulfurococcales</taxon>
        <taxon>Desulfurococcaceae</taxon>
        <taxon>Ignisphaera</taxon>
    </lineage>
</organism>
<dbReference type="InterPro" id="IPR036013">
    <property type="entry name" value="Band_7/SPFH_dom_sf"/>
</dbReference>
<reference evidence="4" key="1">
    <citation type="journal article" date="2020" name="mSystems">
        <title>Genome- and Community-Level Interaction Insights into Carbon Utilization and Element Cycling Functions of Hydrothermarchaeota in Hydrothermal Sediment.</title>
        <authorList>
            <person name="Zhou Z."/>
            <person name="Liu Y."/>
            <person name="Xu W."/>
            <person name="Pan J."/>
            <person name="Luo Z.H."/>
            <person name="Li M."/>
        </authorList>
    </citation>
    <scope>NUCLEOTIDE SEQUENCE [LARGE SCALE GENOMIC DNA]</scope>
    <source>
        <strain evidence="3">SpSt-618</strain>
        <strain evidence="4">SpSt-657</strain>
    </source>
</reference>
<dbReference type="CDD" id="cd03408">
    <property type="entry name" value="SPFH_like_u1"/>
    <property type="match status" value="1"/>
</dbReference>
<dbReference type="PANTHER" id="PTHR37826">
    <property type="entry name" value="FLOTILLIN BAND_7_5 DOMAIN PROTEIN"/>
    <property type="match status" value="1"/>
</dbReference>
<dbReference type="Gene3D" id="3.30.479.30">
    <property type="entry name" value="Band 7 domain"/>
    <property type="match status" value="1"/>
</dbReference>
<gene>
    <name evidence="3" type="ORF">ENT87_00425</name>
    <name evidence="4" type="ORF">ENU30_07275</name>
</gene>
<dbReference type="SUPFAM" id="SSF117892">
    <property type="entry name" value="Band 7/SPFH domain"/>
    <property type="match status" value="1"/>
</dbReference>
<name>A0A7J3JSV8_9CREN</name>
<proteinExistence type="predicted"/>
<dbReference type="AlphaFoldDB" id="A0A7J3JSV8"/>
<dbReference type="Pfam" id="PF13248">
    <property type="entry name" value="Zn_ribbon_3"/>
    <property type="match status" value="1"/>
</dbReference>
<feature type="domain" description="SPFH" evidence="2">
    <location>
        <begin position="39"/>
        <end position="229"/>
    </location>
</feature>
<accession>A0A7J3JSV8</accession>
<dbReference type="InterPro" id="IPR033880">
    <property type="entry name" value="SPFH_YdjI"/>
</dbReference>
<evidence type="ECO:0000259" key="2">
    <source>
        <dbReference type="Pfam" id="PF13421"/>
    </source>
</evidence>
<dbReference type="EMBL" id="DTBZ01000135">
    <property type="protein sequence ID" value="HGQ18754.1"/>
    <property type="molecule type" value="Genomic_DNA"/>
</dbReference>